<protein>
    <submittedName>
        <fullName evidence="2">Uncharacterized protein</fullName>
    </submittedName>
</protein>
<reference evidence="2" key="1">
    <citation type="submission" date="2014-11" db="EMBL/GenBank/DDBJ databases">
        <authorList>
            <person name="Amaro Gonzalez C."/>
        </authorList>
    </citation>
    <scope>NUCLEOTIDE SEQUENCE</scope>
</reference>
<keyword evidence="1" id="KW-0472">Membrane</keyword>
<sequence>MEKKKLCIWSIVKLVHFIYIVVFYTHFSVVSSEYIKNALYFSISLADYCHPDNFSCT</sequence>
<organism evidence="2">
    <name type="scientific">Anguilla anguilla</name>
    <name type="common">European freshwater eel</name>
    <name type="synonym">Muraena anguilla</name>
    <dbReference type="NCBI Taxonomy" id="7936"/>
    <lineage>
        <taxon>Eukaryota</taxon>
        <taxon>Metazoa</taxon>
        <taxon>Chordata</taxon>
        <taxon>Craniata</taxon>
        <taxon>Vertebrata</taxon>
        <taxon>Euteleostomi</taxon>
        <taxon>Actinopterygii</taxon>
        <taxon>Neopterygii</taxon>
        <taxon>Teleostei</taxon>
        <taxon>Anguilliformes</taxon>
        <taxon>Anguillidae</taxon>
        <taxon>Anguilla</taxon>
    </lineage>
</organism>
<evidence type="ECO:0000313" key="2">
    <source>
        <dbReference type="EMBL" id="JAH25280.1"/>
    </source>
</evidence>
<accession>A0A0E9R9Z8</accession>
<feature type="transmembrane region" description="Helical" evidence="1">
    <location>
        <begin position="7"/>
        <end position="27"/>
    </location>
</feature>
<dbReference type="EMBL" id="GBXM01083297">
    <property type="protein sequence ID" value="JAH25280.1"/>
    <property type="molecule type" value="Transcribed_RNA"/>
</dbReference>
<name>A0A0E9R9Z8_ANGAN</name>
<keyword evidence="1" id="KW-1133">Transmembrane helix</keyword>
<evidence type="ECO:0000256" key="1">
    <source>
        <dbReference type="SAM" id="Phobius"/>
    </source>
</evidence>
<keyword evidence="1" id="KW-0812">Transmembrane</keyword>
<proteinExistence type="predicted"/>
<reference evidence="2" key="2">
    <citation type="journal article" date="2015" name="Fish Shellfish Immunol.">
        <title>Early steps in the European eel (Anguilla anguilla)-Vibrio vulnificus interaction in the gills: Role of the RtxA13 toxin.</title>
        <authorList>
            <person name="Callol A."/>
            <person name="Pajuelo D."/>
            <person name="Ebbesson L."/>
            <person name="Teles M."/>
            <person name="MacKenzie S."/>
            <person name="Amaro C."/>
        </authorList>
    </citation>
    <scope>NUCLEOTIDE SEQUENCE</scope>
</reference>
<dbReference type="AlphaFoldDB" id="A0A0E9R9Z8"/>